<dbReference type="AlphaFoldDB" id="A0A8E2ECG7"/>
<evidence type="ECO:0000313" key="1">
    <source>
        <dbReference type="EMBL" id="OCK81221.1"/>
    </source>
</evidence>
<dbReference type="Pfam" id="PF08641">
    <property type="entry name" value="Mis14"/>
    <property type="match status" value="1"/>
</dbReference>
<feature type="non-terminal residue" evidence="1">
    <location>
        <position position="1"/>
    </location>
</feature>
<proteinExistence type="predicted"/>
<dbReference type="PANTHER" id="PTHR31749:SF3">
    <property type="entry name" value="KINETOCHORE-ASSOCIATED PROTEIN NSL1 HOMOLOG"/>
    <property type="match status" value="1"/>
</dbReference>
<dbReference type="GO" id="GO:0000070">
    <property type="term" value="P:mitotic sister chromatid segregation"/>
    <property type="evidence" value="ECO:0007669"/>
    <property type="project" value="InterPro"/>
</dbReference>
<name>A0A8E2ECG7_9PEZI</name>
<dbReference type="OrthoDB" id="2135762at2759"/>
<keyword evidence="2" id="KW-1185">Reference proteome</keyword>
<dbReference type="EMBL" id="KV744929">
    <property type="protein sequence ID" value="OCK81221.1"/>
    <property type="molecule type" value="Genomic_DNA"/>
</dbReference>
<evidence type="ECO:0000313" key="2">
    <source>
        <dbReference type="Proteomes" id="UP000250266"/>
    </source>
</evidence>
<feature type="non-terminal residue" evidence="1">
    <location>
        <position position="209"/>
    </location>
</feature>
<organism evidence="1 2">
    <name type="scientific">Lepidopterella palustris CBS 459.81</name>
    <dbReference type="NCBI Taxonomy" id="1314670"/>
    <lineage>
        <taxon>Eukaryota</taxon>
        <taxon>Fungi</taxon>
        <taxon>Dikarya</taxon>
        <taxon>Ascomycota</taxon>
        <taxon>Pezizomycotina</taxon>
        <taxon>Dothideomycetes</taxon>
        <taxon>Pleosporomycetidae</taxon>
        <taxon>Mytilinidiales</taxon>
        <taxon>Argynnaceae</taxon>
        <taxon>Lepidopterella</taxon>
    </lineage>
</organism>
<sequence length="209" mass="23640">HRRVELQSLADLVFLKQNAHRAAREKLDLNFPRSEMVGEGGEDELRRLVEGLVEEYIRNTFAAAKQNISINGMDTEEAEMGEVGQEFEPFDSRLKLRLEALTAQKNALIARVADLRRTAPAQAAASFQSAFLAEDQAFQNEIKACDERIMEEKGEGEREGLVKEGLRWDEVQRTWVRAVEGLGRLKGGLPEARARMERAEGVVRYLEGR</sequence>
<evidence type="ECO:0008006" key="3">
    <source>
        <dbReference type="Google" id="ProtNLM"/>
    </source>
</evidence>
<dbReference type="Proteomes" id="UP000250266">
    <property type="component" value="Unassembled WGS sequence"/>
</dbReference>
<dbReference type="PANTHER" id="PTHR31749">
    <property type="entry name" value="KINETOCHORE-ASSOCIATED PROTEIN NSL1 HOMOLOG"/>
    <property type="match status" value="1"/>
</dbReference>
<dbReference type="GO" id="GO:0000444">
    <property type="term" value="C:MIS12/MIND type complex"/>
    <property type="evidence" value="ECO:0007669"/>
    <property type="project" value="TreeGrafter"/>
</dbReference>
<protein>
    <recommendedName>
        <fullName evidence="3">Kinetochore protein mis14</fullName>
    </recommendedName>
</protein>
<gene>
    <name evidence="1" type="ORF">K432DRAFT_246108</name>
</gene>
<reference evidence="1 2" key="1">
    <citation type="journal article" date="2016" name="Nat. Commun.">
        <title>Ectomycorrhizal ecology is imprinted in the genome of the dominant symbiotic fungus Cenococcum geophilum.</title>
        <authorList>
            <consortium name="DOE Joint Genome Institute"/>
            <person name="Peter M."/>
            <person name="Kohler A."/>
            <person name="Ohm R.A."/>
            <person name="Kuo A."/>
            <person name="Krutzmann J."/>
            <person name="Morin E."/>
            <person name="Arend M."/>
            <person name="Barry K.W."/>
            <person name="Binder M."/>
            <person name="Choi C."/>
            <person name="Clum A."/>
            <person name="Copeland A."/>
            <person name="Grisel N."/>
            <person name="Haridas S."/>
            <person name="Kipfer T."/>
            <person name="LaButti K."/>
            <person name="Lindquist E."/>
            <person name="Lipzen A."/>
            <person name="Maire R."/>
            <person name="Meier B."/>
            <person name="Mihaltcheva S."/>
            <person name="Molinier V."/>
            <person name="Murat C."/>
            <person name="Poggeler S."/>
            <person name="Quandt C.A."/>
            <person name="Sperisen C."/>
            <person name="Tritt A."/>
            <person name="Tisserant E."/>
            <person name="Crous P.W."/>
            <person name="Henrissat B."/>
            <person name="Nehls U."/>
            <person name="Egli S."/>
            <person name="Spatafora J.W."/>
            <person name="Grigoriev I.V."/>
            <person name="Martin F.M."/>
        </authorList>
    </citation>
    <scope>NUCLEOTIDE SEQUENCE [LARGE SCALE GENOMIC DNA]</scope>
    <source>
        <strain evidence="1 2">CBS 459.81</strain>
    </source>
</reference>
<accession>A0A8E2ECG7</accession>
<dbReference type="InterPro" id="IPR013950">
    <property type="entry name" value="Mis14/Nsl1"/>
</dbReference>